<dbReference type="EMBL" id="QOIM01000021">
    <property type="protein sequence ID" value="RCG24175.1"/>
    <property type="molecule type" value="Genomic_DNA"/>
</dbReference>
<organism evidence="2 3">
    <name type="scientific">Streptomyces reniochalinae</name>
    <dbReference type="NCBI Taxonomy" id="2250578"/>
    <lineage>
        <taxon>Bacteria</taxon>
        <taxon>Bacillati</taxon>
        <taxon>Actinomycetota</taxon>
        <taxon>Actinomycetes</taxon>
        <taxon>Kitasatosporales</taxon>
        <taxon>Streptomycetaceae</taxon>
        <taxon>Streptomyces</taxon>
    </lineage>
</organism>
<evidence type="ECO:0000313" key="3">
    <source>
        <dbReference type="Proteomes" id="UP000253507"/>
    </source>
</evidence>
<accession>A0A367F303</accession>
<keyword evidence="3" id="KW-1185">Reference proteome</keyword>
<protein>
    <submittedName>
        <fullName evidence="2">Uncharacterized protein</fullName>
    </submittedName>
</protein>
<sequence length="211" mass="22726">MLADPSIGPQPQGDSVIVNRHVSSEQPDEPDELEQHLPQELNVTLNWPEDGALTVSHGASIAAAATCDTAYSQAANGHLIDLFAALPLPGTAEGQSFWKRMRDAGASGALNIDPANMGGPFFDYVRRGNESGVASRVLSFLAELTPSQRTAVAEVIGSALDSGTIGVSGRYGGELWLRDAEMSAWRVALASRRQFETSQDRKQFFEAWRRA</sequence>
<evidence type="ECO:0000256" key="1">
    <source>
        <dbReference type="SAM" id="MobiDB-lite"/>
    </source>
</evidence>
<reference evidence="2 3" key="1">
    <citation type="submission" date="2018-06" db="EMBL/GenBank/DDBJ databases">
        <title>Streptomyces reniochalinae sp. nov. and Streptomyces diacarnus sp. nov. from marine sponges.</title>
        <authorList>
            <person name="Li L."/>
        </authorList>
    </citation>
    <scope>NUCLEOTIDE SEQUENCE [LARGE SCALE GENOMIC DNA]</scope>
    <source>
        <strain evidence="2 3">LHW50302</strain>
    </source>
</reference>
<proteinExistence type="predicted"/>
<dbReference type="OrthoDB" id="4119036at2"/>
<dbReference type="Proteomes" id="UP000253507">
    <property type="component" value="Unassembled WGS sequence"/>
</dbReference>
<feature type="region of interest" description="Disordered" evidence="1">
    <location>
        <begin position="1"/>
        <end position="33"/>
    </location>
</feature>
<dbReference type="AlphaFoldDB" id="A0A367F303"/>
<dbReference type="RefSeq" id="WP_114013941.1">
    <property type="nucleotide sequence ID" value="NZ_QOIM01000021.1"/>
</dbReference>
<evidence type="ECO:0000313" key="2">
    <source>
        <dbReference type="EMBL" id="RCG24175.1"/>
    </source>
</evidence>
<comment type="caution">
    <text evidence="2">The sequence shown here is derived from an EMBL/GenBank/DDBJ whole genome shotgun (WGS) entry which is preliminary data.</text>
</comment>
<gene>
    <name evidence="2" type="ORF">DQ392_03330</name>
</gene>
<name>A0A367F303_9ACTN</name>